<feature type="transmembrane region" description="Helical" evidence="11">
    <location>
        <begin position="15"/>
        <end position="35"/>
    </location>
</feature>
<keyword evidence="8 11" id="KW-1133">Transmembrane helix</keyword>
<dbReference type="PANTHER" id="PTHR33909">
    <property type="entry name" value="SEC TRANSLOCON ACCESSORY COMPLEX SUBUNIT YAJC"/>
    <property type="match status" value="1"/>
</dbReference>
<keyword evidence="5" id="KW-1003">Cell membrane</keyword>
<evidence type="ECO:0000256" key="5">
    <source>
        <dbReference type="ARBA" id="ARBA00022475"/>
    </source>
</evidence>
<dbReference type="InterPro" id="IPR003849">
    <property type="entry name" value="Preprotein_translocase_YajC"/>
</dbReference>
<dbReference type="PANTHER" id="PTHR33909:SF1">
    <property type="entry name" value="SEC TRANSLOCON ACCESSORY COMPLEX SUBUNIT YAJC"/>
    <property type="match status" value="1"/>
</dbReference>
<evidence type="ECO:0000256" key="7">
    <source>
        <dbReference type="ARBA" id="ARBA00022927"/>
    </source>
</evidence>
<evidence type="ECO:0000256" key="2">
    <source>
        <dbReference type="ARBA" id="ARBA00006742"/>
    </source>
</evidence>
<keyword evidence="9" id="KW-0811">Translocation</keyword>
<dbReference type="NCBIfam" id="TIGR00739">
    <property type="entry name" value="yajC"/>
    <property type="match status" value="1"/>
</dbReference>
<evidence type="ECO:0000256" key="8">
    <source>
        <dbReference type="ARBA" id="ARBA00022989"/>
    </source>
</evidence>
<sequence length="107" mass="11706">MNILFLAAQGAAKGGQSSFLIMMVVIFVIMWFFMIRPQQKRQKETRNFQNSLAEGTKVIIGGGIYGVVKHIDLTTNKVDVEVSKGVVLTVDKASVFADLASQAENKA</sequence>
<name>A0ABS6YFD0_9BACT</name>
<evidence type="ECO:0000256" key="6">
    <source>
        <dbReference type="ARBA" id="ARBA00022692"/>
    </source>
</evidence>
<comment type="subcellular location">
    <subcellularLocation>
        <location evidence="1">Cell membrane</location>
        <topology evidence="1">Single-pass membrane protein</topology>
    </subcellularLocation>
</comment>
<proteinExistence type="inferred from homology"/>
<dbReference type="Proteomes" id="UP000788426">
    <property type="component" value="Unassembled WGS sequence"/>
</dbReference>
<dbReference type="Pfam" id="PF02699">
    <property type="entry name" value="YajC"/>
    <property type="match status" value="1"/>
</dbReference>
<keyword evidence="6 11" id="KW-0812">Transmembrane</keyword>
<organism evidence="12 13">
    <name type="scientific">Hoylesella nanceiensis</name>
    <dbReference type="NCBI Taxonomy" id="425941"/>
    <lineage>
        <taxon>Bacteria</taxon>
        <taxon>Pseudomonadati</taxon>
        <taxon>Bacteroidota</taxon>
        <taxon>Bacteroidia</taxon>
        <taxon>Bacteroidales</taxon>
        <taxon>Prevotellaceae</taxon>
        <taxon>Hoylesella</taxon>
    </lineage>
</organism>
<dbReference type="PRINTS" id="PR01853">
    <property type="entry name" value="YAJCTRNLCASE"/>
</dbReference>
<evidence type="ECO:0000256" key="11">
    <source>
        <dbReference type="SAM" id="Phobius"/>
    </source>
</evidence>
<keyword evidence="10 11" id="KW-0472">Membrane</keyword>
<dbReference type="EMBL" id="JAHXCT010000004">
    <property type="protein sequence ID" value="MBW4769429.1"/>
    <property type="molecule type" value="Genomic_DNA"/>
</dbReference>
<evidence type="ECO:0000256" key="4">
    <source>
        <dbReference type="ARBA" id="ARBA00022448"/>
    </source>
</evidence>
<gene>
    <name evidence="12" type="primary">yajC</name>
    <name evidence="12" type="ORF">KZO38_06595</name>
</gene>
<keyword evidence="13" id="KW-1185">Reference proteome</keyword>
<dbReference type="GeneID" id="93182672"/>
<evidence type="ECO:0000256" key="9">
    <source>
        <dbReference type="ARBA" id="ARBA00023010"/>
    </source>
</evidence>
<accession>A0ABS6YFD0</accession>
<evidence type="ECO:0000313" key="12">
    <source>
        <dbReference type="EMBL" id="MBW4769429.1"/>
    </source>
</evidence>
<evidence type="ECO:0000256" key="3">
    <source>
        <dbReference type="ARBA" id="ARBA00014962"/>
    </source>
</evidence>
<comment type="caution">
    <text evidence="12">The sequence shown here is derived from an EMBL/GenBank/DDBJ whole genome shotgun (WGS) entry which is preliminary data.</text>
</comment>
<evidence type="ECO:0000313" key="13">
    <source>
        <dbReference type="Proteomes" id="UP000788426"/>
    </source>
</evidence>
<protein>
    <recommendedName>
        <fullName evidence="3">Sec translocon accessory complex subunit YajC</fullName>
    </recommendedName>
</protein>
<comment type="similarity">
    <text evidence="2">Belongs to the YajC family.</text>
</comment>
<dbReference type="SMART" id="SM01323">
    <property type="entry name" value="YajC"/>
    <property type="match status" value="1"/>
</dbReference>
<dbReference type="RefSeq" id="WP_018362713.1">
    <property type="nucleotide sequence ID" value="NZ_CAURQY010000017.1"/>
</dbReference>
<keyword evidence="7" id="KW-0653">Protein transport</keyword>
<keyword evidence="4" id="KW-0813">Transport</keyword>
<evidence type="ECO:0000256" key="1">
    <source>
        <dbReference type="ARBA" id="ARBA00004162"/>
    </source>
</evidence>
<reference evidence="12 13" key="1">
    <citation type="submission" date="2021-07" db="EMBL/GenBank/DDBJ databases">
        <title>Genomic diversity and antimicrobial resistance of Prevotella spp. isolated from chronic lung disease airways.</title>
        <authorList>
            <person name="Webb K.A."/>
            <person name="Olagoke O.S."/>
            <person name="Baird T."/>
            <person name="Neill J."/>
            <person name="Pham A."/>
            <person name="Wells T.J."/>
            <person name="Ramsay K.A."/>
            <person name="Bell S.C."/>
            <person name="Sarovich D.S."/>
            <person name="Price E.P."/>
        </authorList>
    </citation>
    <scope>NUCLEOTIDE SEQUENCE [LARGE SCALE GENOMIC DNA]</scope>
    <source>
        <strain evidence="12 13">SCHI0011.S.12</strain>
    </source>
</reference>
<evidence type="ECO:0000256" key="10">
    <source>
        <dbReference type="ARBA" id="ARBA00023136"/>
    </source>
</evidence>